<accession>A0A1H9QWH0</accession>
<proteinExistence type="predicted"/>
<dbReference type="Pfam" id="PF06945">
    <property type="entry name" value="DUF1289"/>
    <property type="match status" value="1"/>
</dbReference>
<dbReference type="PANTHER" id="PTHR35175">
    <property type="entry name" value="DUF1289 DOMAIN-CONTAINING PROTEIN"/>
    <property type="match status" value="1"/>
</dbReference>
<dbReference type="EMBL" id="FOGD01000011">
    <property type="protein sequence ID" value="SER64179.1"/>
    <property type="molecule type" value="Genomic_DNA"/>
</dbReference>
<dbReference type="PANTHER" id="PTHR35175:SF2">
    <property type="entry name" value="DUF1289 DOMAIN-CONTAINING PROTEIN"/>
    <property type="match status" value="1"/>
</dbReference>
<evidence type="ECO:0008006" key="3">
    <source>
        <dbReference type="Google" id="ProtNLM"/>
    </source>
</evidence>
<dbReference type="AlphaFoldDB" id="A0A1H9QWH0"/>
<evidence type="ECO:0000313" key="1">
    <source>
        <dbReference type="EMBL" id="SER64179.1"/>
    </source>
</evidence>
<reference evidence="1 2" key="1">
    <citation type="submission" date="2016-10" db="EMBL/GenBank/DDBJ databases">
        <authorList>
            <person name="de Groot N.N."/>
        </authorList>
    </citation>
    <scope>NUCLEOTIDE SEQUENCE [LARGE SCALE GENOMIC DNA]</scope>
    <source>
        <strain evidence="1 2">ATCC 35958</strain>
    </source>
</reference>
<dbReference type="RefSeq" id="WP_091458600.1">
    <property type="nucleotide sequence ID" value="NZ_FOGD01000011.1"/>
</dbReference>
<dbReference type="Proteomes" id="UP000199766">
    <property type="component" value="Unassembled WGS sequence"/>
</dbReference>
<name>A0A1H9QWH0_9BURK</name>
<organism evidence="1 2">
    <name type="scientific">Giesbergeria anulus</name>
    <dbReference type="NCBI Taxonomy" id="180197"/>
    <lineage>
        <taxon>Bacteria</taxon>
        <taxon>Pseudomonadati</taxon>
        <taxon>Pseudomonadota</taxon>
        <taxon>Betaproteobacteria</taxon>
        <taxon>Burkholderiales</taxon>
        <taxon>Comamonadaceae</taxon>
        <taxon>Giesbergeria</taxon>
    </lineage>
</organism>
<gene>
    <name evidence="1" type="ORF">SAMN02982919_02754</name>
</gene>
<dbReference type="InterPro" id="IPR010710">
    <property type="entry name" value="DUF1289"/>
</dbReference>
<sequence length="95" mass="10146">MDDTTIHPPITARAQLLAEAGYFAPDSDEAVPSPCISVCRMSADQSHCEGCFRTVAEIRAWAGADSAERLGIWHQLAQRAGIAFPPTATPQPAQP</sequence>
<protein>
    <recommendedName>
        <fullName evidence="3">DUF1289 domain-containing protein</fullName>
    </recommendedName>
</protein>
<dbReference type="OrthoDB" id="8911262at2"/>
<dbReference type="STRING" id="180197.SAMN02982919_02754"/>
<keyword evidence="2" id="KW-1185">Reference proteome</keyword>
<evidence type="ECO:0000313" key="2">
    <source>
        <dbReference type="Proteomes" id="UP000199766"/>
    </source>
</evidence>